<evidence type="ECO:0000313" key="2">
    <source>
        <dbReference type="EMBL" id="PIO24086.1"/>
    </source>
</evidence>
<evidence type="ECO:0000313" key="3">
    <source>
        <dbReference type="Proteomes" id="UP000228934"/>
    </source>
</evidence>
<reference evidence="3" key="1">
    <citation type="journal article" date="2017" name="Nat. Commun.">
        <title>The North American bullfrog draft genome provides insight into hormonal regulation of long noncoding RNA.</title>
        <authorList>
            <person name="Hammond S.A."/>
            <person name="Warren R.L."/>
            <person name="Vandervalk B.P."/>
            <person name="Kucuk E."/>
            <person name="Khan H."/>
            <person name="Gibb E.A."/>
            <person name="Pandoh P."/>
            <person name="Kirk H."/>
            <person name="Zhao Y."/>
            <person name="Jones M."/>
            <person name="Mungall A.J."/>
            <person name="Coope R."/>
            <person name="Pleasance S."/>
            <person name="Moore R.A."/>
            <person name="Holt R.A."/>
            <person name="Round J.M."/>
            <person name="Ohora S."/>
            <person name="Walle B.V."/>
            <person name="Veldhoen N."/>
            <person name="Helbing C.C."/>
            <person name="Birol I."/>
        </authorList>
    </citation>
    <scope>NUCLEOTIDE SEQUENCE [LARGE SCALE GENOMIC DNA]</scope>
</reference>
<name>A0A2G9R886_AQUCT</name>
<keyword evidence="1" id="KW-1015">Disulfide bond</keyword>
<organism evidence="2 3">
    <name type="scientific">Aquarana catesbeiana</name>
    <name type="common">American bullfrog</name>
    <name type="synonym">Rana catesbeiana</name>
    <dbReference type="NCBI Taxonomy" id="8400"/>
    <lineage>
        <taxon>Eukaryota</taxon>
        <taxon>Metazoa</taxon>
        <taxon>Chordata</taxon>
        <taxon>Craniata</taxon>
        <taxon>Vertebrata</taxon>
        <taxon>Euteleostomi</taxon>
        <taxon>Amphibia</taxon>
        <taxon>Batrachia</taxon>
        <taxon>Anura</taxon>
        <taxon>Neobatrachia</taxon>
        <taxon>Ranoidea</taxon>
        <taxon>Ranidae</taxon>
        <taxon>Aquarana</taxon>
    </lineage>
</organism>
<dbReference type="Gene3D" id="2.10.70.10">
    <property type="entry name" value="Complement Module, domain 1"/>
    <property type="match status" value="1"/>
</dbReference>
<keyword evidence="3" id="KW-1185">Reference proteome</keyword>
<dbReference type="OrthoDB" id="6127264at2759"/>
<gene>
    <name evidence="2" type="ORF">AB205_0206410</name>
</gene>
<evidence type="ECO:0008006" key="4">
    <source>
        <dbReference type="Google" id="ProtNLM"/>
    </source>
</evidence>
<dbReference type="Proteomes" id="UP000228934">
    <property type="component" value="Unassembled WGS sequence"/>
</dbReference>
<dbReference type="AlphaFoldDB" id="A0A2G9R886"/>
<accession>A0A2G9R886</accession>
<dbReference type="EMBL" id="KV952410">
    <property type="protein sequence ID" value="PIO24086.1"/>
    <property type="molecule type" value="Genomic_DNA"/>
</dbReference>
<dbReference type="InterPro" id="IPR035976">
    <property type="entry name" value="Sushi/SCR/CCP_sf"/>
</dbReference>
<feature type="non-terminal residue" evidence="2">
    <location>
        <position position="1"/>
    </location>
</feature>
<protein>
    <recommendedName>
        <fullName evidence="4">Sushi domain-containing protein</fullName>
    </recommendedName>
</protein>
<dbReference type="SUPFAM" id="SSF57535">
    <property type="entry name" value="Complement control module/SCR domain"/>
    <property type="match status" value="1"/>
</dbReference>
<proteinExistence type="predicted"/>
<evidence type="ECO:0000256" key="1">
    <source>
        <dbReference type="ARBA" id="ARBA00023157"/>
    </source>
</evidence>
<sequence length="122" mass="13636">TFATPEIKCDLTKLAIDGGNYTLSDGGNIGSEVHYSCPKEKYPYPSFFQKCLANGQWTNAMHQFVCKGKEHLEILIVSNSSLRNVPFNGTPPEIKTEHFLGRSSKVNFLLLSHSRFTVVDLL</sequence>